<evidence type="ECO:0000313" key="6">
    <source>
        <dbReference type="Proteomes" id="UP000037931"/>
    </source>
</evidence>
<name>A0A0N0E3P6_9PSED</name>
<dbReference type="RefSeq" id="WP_054063321.1">
    <property type="nucleotide sequence ID" value="NZ_JAQMZR010000051.1"/>
</dbReference>
<dbReference type="SUPFAM" id="SSF47336">
    <property type="entry name" value="ACP-like"/>
    <property type="match status" value="2"/>
</dbReference>
<dbReference type="SUPFAM" id="SSF56801">
    <property type="entry name" value="Acetyl-CoA synthetase-like"/>
    <property type="match status" value="1"/>
</dbReference>
<evidence type="ECO:0000313" key="5">
    <source>
        <dbReference type="EMBL" id="KPA90306.1"/>
    </source>
</evidence>
<reference evidence="5 6" key="1">
    <citation type="journal article" date="2015" name="PLoS ONE">
        <title>Rice-Infecting Pseudomonas Genomes Are Highly Accessorized and Harbor Multiple Putative Virulence Mechanisms to Cause Sheath Brown Rot.</title>
        <authorList>
            <person name="Quibod I.L."/>
            <person name="Grande G."/>
            <person name="Oreiro E.G."/>
            <person name="Borja F.N."/>
            <person name="Dossa G.S."/>
            <person name="Mauleon R."/>
            <person name="Cruz C.V."/>
            <person name="Oliva R."/>
        </authorList>
    </citation>
    <scope>NUCLEOTIDE SEQUENCE [LARGE SCALE GENOMIC DNA]</scope>
    <source>
        <strain evidence="5 6">IRRI 6609</strain>
    </source>
</reference>
<evidence type="ECO:0000256" key="3">
    <source>
        <dbReference type="ARBA" id="ARBA00022553"/>
    </source>
</evidence>
<dbReference type="FunFam" id="3.40.50.980:FF:000002">
    <property type="entry name" value="Enterobactin synthetase component F"/>
    <property type="match status" value="1"/>
</dbReference>
<dbReference type="InterPro" id="IPR036736">
    <property type="entry name" value="ACP-like_sf"/>
</dbReference>
<dbReference type="Gene3D" id="3.40.50.12780">
    <property type="entry name" value="N-terminal domain of ligase-like"/>
    <property type="match status" value="1"/>
</dbReference>
<feature type="domain" description="Carrier" evidence="4">
    <location>
        <begin position="609"/>
        <end position="684"/>
    </location>
</feature>
<dbReference type="GO" id="GO:0044550">
    <property type="term" value="P:secondary metabolite biosynthetic process"/>
    <property type="evidence" value="ECO:0007669"/>
    <property type="project" value="TreeGrafter"/>
</dbReference>
<sequence length="688" mass="74175">MPIKNTGESVNTAPAPLTSGAFLHEIFGARAREFPERTAVSDATRTLSYAQLDALSSKLAARLRHEGVKDGMRVGMYLPRSVDLVISLLGILKAGGTYVPIDPQYPGKRVEHIVRDSGLNLVIGDAANLPQSPALRVLPLDQLLSAPALEPSADVGRRDPDQATAYIIYTSGSTGEPKGVQVAHGNVSRLLESTQRVYGFNAQDVWSMFHSIGFDFSVWEIWGALAHGGQVSVVPYDVSRSPSALRQWLSDQRVTVLSQTPSAFRGLDEADRGSKAPLALRYVVFGGEALPTTVLRSWVARHGDQKPALINMYGITEATVHTTFKRVLGQDLETGAIVSVGQPLDGWRLHLLDANQAAVPRGTAGELYIEGAGVAQGYLNRASLNAERFIQLPGTSTRAYRTGDLLILGEDGEYRYAGRCDEQLKISGFRIEPGEIEACLQTSPHVAAAHVGAHDYGDGDLRLVAYVVPSHGLGAWTEQVRGEVTALVAASLPDYMRPSTYLALAQLPVTAHGKIDKQQLPSPTGGVTPVGAAGNPELNQVEQFVLKVWNEDLGLKNIGLNDDFFDFGGTSLALIRSLNKLKTHFQISLDPGVLANGATAKVLADYISRTQLAPEQFVLKVWNEDLGLKNIGLNDDFFDFGGTSLALIRSLNKLKTHFQISLDPGVLANGATAKVLADYISRNLVQAH</sequence>
<dbReference type="FunFam" id="3.40.50.12780:FF:000012">
    <property type="entry name" value="Non-ribosomal peptide synthetase"/>
    <property type="match status" value="1"/>
</dbReference>
<dbReference type="InterPro" id="IPR025110">
    <property type="entry name" value="AMP-bd_C"/>
</dbReference>
<keyword evidence="2" id="KW-0596">Phosphopantetheine</keyword>
<evidence type="ECO:0000256" key="1">
    <source>
        <dbReference type="ARBA" id="ARBA00001957"/>
    </source>
</evidence>
<comment type="cofactor">
    <cofactor evidence="1">
        <name>pantetheine 4'-phosphate</name>
        <dbReference type="ChEBI" id="CHEBI:47942"/>
    </cofactor>
</comment>
<keyword evidence="6" id="KW-1185">Reference proteome</keyword>
<keyword evidence="3" id="KW-0597">Phosphoprotein</keyword>
<dbReference type="OrthoDB" id="9757559at2"/>
<dbReference type="InterPro" id="IPR042099">
    <property type="entry name" value="ANL_N_sf"/>
</dbReference>
<organism evidence="5 6">
    <name type="scientific">Pseudomonas asplenii</name>
    <dbReference type="NCBI Taxonomy" id="53407"/>
    <lineage>
        <taxon>Bacteria</taxon>
        <taxon>Pseudomonadati</taxon>
        <taxon>Pseudomonadota</taxon>
        <taxon>Gammaproteobacteria</taxon>
        <taxon>Pseudomonadales</taxon>
        <taxon>Pseudomonadaceae</taxon>
        <taxon>Pseudomonas</taxon>
    </lineage>
</organism>
<dbReference type="GO" id="GO:0031177">
    <property type="term" value="F:phosphopantetheine binding"/>
    <property type="evidence" value="ECO:0007669"/>
    <property type="project" value="InterPro"/>
</dbReference>
<dbReference type="STRING" id="50340.PF66_03440"/>
<dbReference type="AlphaFoldDB" id="A0A0N0E3P6"/>
<dbReference type="InterPro" id="IPR045851">
    <property type="entry name" value="AMP-bd_C_sf"/>
</dbReference>
<dbReference type="InterPro" id="IPR010071">
    <property type="entry name" value="AA_adenyl_dom"/>
</dbReference>
<dbReference type="PROSITE" id="PS50075">
    <property type="entry name" value="CARRIER"/>
    <property type="match status" value="2"/>
</dbReference>
<protein>
    <submittedName>
        <fullName evidence="5">Amino acid adenylation enzyme/thioester reductase family protein</fullName>
    </submittedName>
</protein>
<dbReference type="PROSITE" id="PS00455">
    <property type="entry name" value="AMP_BINDING"/>
    <property type="match status" value="1"/>
</dbReference>
<evidence type="ECO:0000259" key="4">
    <source>
        <dbReference type="PROSITE" id="PS50075"/>
    </source>
</evidence>
<comment type="caution">
    <text evidence="5">The sequence shown here is derived from an EMBL/GenBank/DDBJ whole genome shotgun (WGS) entry which is preliminary data.</text>
</comment>
<dbReference type="InterPro" id="IPR000873">
    <property type="entry name" value="AMP-dep_synth/lig_dom"/>
</dbReference>
<dbReference type="GO" id="GO:0043041">
    <property type="term" value="P:amino acid activation for nonribosomal peptide biosynthetic process"/>
    <property type="evidence" value="ECO:0007669"/>
    <property type="project" value="TreeGrafter"/>
</dbReference>
<dbReference type="Gene3D" id="1.10.1200.10">
    <property type="entry name" value="ACP-like"/>
    <property type="match status" value="2"/>
</dbReference>
<evidence type="ECO:0000256" key="2">
    <source>
        <dbReference type="ARBA" id="ARBA00022450"/>
    </source>
</evidence>
<proteinExistence type="predicted"/>
<dbReference type="NCBIfam" id="TIGR01733">
    <property type="entry name" value="AA-adenyl-dom"/>
    <property type="match status" value="1"/>
</dbReference>
<dbReference type="InterPro" id="IPR020806">
    <property type="entry name" value="PKS_PP-bd"/>
</dbReference>
<dbReference type="Proteomes" id="UP000037931">
    <property type="component" value="Unassembled WGS sequence"/>
</dbReference>
<dbReference type="PANTHER" id="PTHR45527:SF1">
    <property type="entry name" value="FATTY ACID SYNTHASE"/>
    <property type="match status" value="1"/>
</dbReference>
<dbReference type="EMBL" id="JSYZ01000011">
    <property type="protein sequence ID" value="KPA90306.1"/>
    <property type="molecule type" value="Genomic_DNA"/>
</dbReference>
<accession>A0A0N0E3P6</accession>
<dbReference type="CDD" id="cd17643">
    <property type="entry name" value="A_NRPS_Cytc1-like"/>
    <property type="match status" value="1"/>
</dbReference>
<dbReference type="InterPro" id="IPR009081">
    <property type="entry name" value="PP-bd_ACP"/>
</dbReference>
<dbReference type="PATRIC" id="fig|50340.43.peg.738"/>
<dbReference type="InterPro" id="IPR020845">
    <property type="entry name" value="AMP-binding_CS"/>
</dbReference>
<dbReference type="FunFam" id="3.40.50.980:FF:000001">
    <property type="entry name" value="Non-ribosomal peptide synthetase"/>
    <property type="match status" value="1"/>
</dbReference>
<dbReference type="SMART" id="SM00823">
    <property type="entry name" value="PKS_PP"/>
    <property type="match status" value="2"/>
</dbReference>
<dbReference type="Pfam" id="PF13193">
    <property type="entry name" value="AMP-binding_C"/>
    <property type="match status" value="1"/>
</dbReference>
<feature type="domain" description="Carrier" evidence="4">
    <location>
        <begin position="536"/>
        <end position="611"/>
    </location>
</feature>
<dbReference type="Gene3D" id="3.30.300.30">
    <property type="match status" value="1"/>
</dbReference>
<dbReference type="Pfam" id="PF00501">
    <property type="entry name" value="AMP-binding"/>
    <property type="match status" value="1"/>
</dbReference>
<dbReference type="PANTHER" id="PTHR45527">
    <property type="entry name" value="NONRIBOSOMAL PEPTIDE SYNTHETASE"/>
    <property type="match status" value="1"/>
</dbReference>
<dbReference type="GO" id="GO:0005829">
    <property type="term" value="C:cytosol"/>
    <property type="evidence" value="ECO:0007669"/>
    <property type="project" value="TreeGrafter"/>
</dbReference>
<dbReference type="Pfam" id="PF00550">
    <property type="entry name" value="PP-binding"/>
    <property type="match status" value="2"/>
</dbReference>
<gene>
    <name evidence="5" type="ORF">PF66_03440</name>
</gene>